<sequence length="1353" mass="151275">MPMPTPFDSLPSTSTLSCTRFGYEGNSVGEHVLPRQTLVQGPEFNPREIINWVNVFLSPQDITYNDETLMLTVATCIRTGVPGDHYTNKASIFAAADLQADWYRQEIRLRKSYNSVQIPAPNPPGVAEKPSEQVKPALGTSNAGPVPGFSESPSSSSDDRDIWARAYKLLQDREPKLTEDYTKHLGSMRHNKPADANLSIPKLLQQVVKLLLEEREKKQWRVSLPGKDVKIREQVEKLTKFLLWADPVVQKAVSTQPYAALAWAGVSLLLPLLSSGTTSNIAMLKGFNSIDDVLIYWDLCRRNYICSKHREEYQELMEPLAKLYSHILEYQARSICHLSKAQLSRAWENMADGGYWDSMTTEIERLSKTCSSYIHPLEAEEIRKNRDSLLQEMRESRNNLDKIRMILEANGVQTQRNYEDEKERELLQSLASGYEDDKNFNPKRVQHTCEWFFQDNQLRNWRDSETSRLLWISAGPGCGKSVLSRALIDEDRLSTNITTSTICYFFFKDGDEHRMSATNALRAILHQLFTHHPTNALLQYGTSSHRKNGENLTTNFSELWRLLIQCANSREAGEIVCVLDALDECKKKDWEQLIDKLREFYSPSGHSSSSKLKFLITSRPYDDLMASFNKLREASFNKLRDTDTYLRFDGGVKHAEDIDLFIDAKVNQIARHFQERDRQMISKHLKGMENRTYLWLHLTFDIIEQSPSQYGRRSDVEALLSGLPSKVSDAYEKILDRSQDEIKTATLLQLVLAAARPLTLDEANIALTMALKEKFSSYAELKESLWPDGDFENIVKNLCGLFISVYDGKLFFIHQTARNFLLESPEGKWKGQFNMTRSHMKMALLCLSYLSYLDEQRPIEEIRSNFPLAQYCASYLLVHARPAETEKDVMDALSKFFFERGQAYTAWGKLFDPDRPWHDEPFRCHPMATPFYYASLAGLQRTVRLFAENGAGVSAQGGRFGNALQAASSEGHKEVVQLLLEKGAEINAQDGYHGTALQAASYGGYQEIVQLLLDQGAEVNCQGGHYGNALQAALASSRGYKEIVQLLLEKGAKINPQGGFYGNALQAASYRGYQEIVQLLLDNGAEINYQGGHYGNALQGASSGGHKEIMQLLLDKGAEVNSQGGRSGNTLQAASLKGHKELVQLLLDKGAKVNTQSGRLGNALQAASIGGHKELVQLLLDKGAEINAQSGYLRNALQAASFTGHKEVMQLLLDNGAKINYQGGYYGNALQAASSRGHKEVVQLLLDNGAEINYQGGHYGNALQAASFKGHKEVVQLLLDNGAEINCQGGHCRNALRAASSKGYKEVVQLLLDKGAEVNAHGGYYDNALEAASTGGHKEIEQLLLGKGAGFKN</sequence>
<feature type="repeat" description="ANK" evidence="3">
    <location>
        <begin position="1093"/>
        <end position="1125"/>
    </location>
</feature>
<feature type="repeat" description="ANK" evidence="3">
    <location>
        <begin position="992"/>
        <end position="1024"/>
    </location>
</feature>
<keyword evidence="2 3" id="KW-0040">ANK repeat</keyword>
<feature type="region of interest" description="Disordered" evidence="5">
    <location>
        <begin position="115"/>
        <end position="158"/>
    </location>
</feature>
<evidence type="ECO:0000256" key="1">
    <source>
        <dbReference type="ARBA" id="ARBA00022737"/>
    </source>
</evidence>
<gene>
    <name evidence="9" type="ORF">PENARI_c012G07984</name>
</gene>
<dbReference type="InterPro" id="IPR031359">
    <property type="entry name" value="NACHT_N"/>
</dbReference>
<feature type="repeat" description="ANK" evidence="3">
    <location>
        <begin position="1291"/>
        <end position="1323"/>
    </location>
</feature>
<dbReference type="GeneID" id="34577712"/>
<proteinExistence type="predicted"/>
<feature type="repeat" description="ANK" evidence="3">
    <location>
        <begin position="1063"/>
        <end position="1092"/>
    </location>
</feature>
<dbReference type="PROSITE" id="PS50297">
    <property type="entry name" value="ANK_REP_REGION"/>
    <property type="match status" value="9"/>
</dbReference>
<comment type="caution">
    <text evidence="9">The sequence shown here is derived from an EMBL/GenBank/DDBJ whole genome shotgun (WGS) entry which is preliminary data.</text>
</comment>
<dbReference type="Pfam" id="PF17100">
    <property type="entry name" value="NACHT_N"/>
    <property type="match status" value="1"/>
</dbReference>
<dbReference type="Gene3D" id="1.25.40.20">
    <property type="entry name" value="Ankyrin repeat-containing domain"/>
    <property type="match status" value="3"/>
</dbReference>
<dbReference type="PANTHER" id="PTHR24198">
    <property type="entry name" value="ANKYRIN REPEAT AND PROTEIN KINASE DOMAIN-CONTAINING PROTEIN"/>
    <property type="match status" value="1"/>
</dbReference>
<dbReference type="Pfam" id="PF13637">
    <property type="entry name" value="Ank_4"/>
    <property type="match status" value="1"/>
</dbReference>
<feature type="coiled-coil region" evidence="4">
    <location>
        <begin position="379"/>
        <end position="410"/>
    </location>
</feature>
<dbReference type="InterPro" id="IPR036770">
    <property type="entry name" value="Ankyrin_rpt-contain_sf"/>
</dbReference>
<evidence type="ECO:0000259" key="7">
    <source>
        <dbReference type="Pfam" id="PF22939"/>
    </source>
</evidence>
<organism evidence="9 10">
    <name type="scientific">Penicillium arizonense</name>
    <dbReference type="NCBI Taxonomy" id="1835702"/>
    <lineage>
        <taxon>Eukaryota</taxon>
        <taxon>Fungi</taxon>
        <taxon>Dikarya</taxon>
        <taxon>Ascomycota</taxon>
        <taxon>Pezizomycotina</taxon>
        <taxon>Eurotiomycetes</taxon>
        <taxon>Eurotiomycetidae</taxon>
        <taxon>Eurotiales</taxon>
        <taxon>Aspergillaceae</taxon>
        <taxon>Penicillium</taxon>
    </lineage>
</organism>
<evidence type="ECO:0000256" key="2">
    <source>
        <dbReference type="ARBA" id="ARBA00023043"/>
    </source>
</evidence>
<evidence type="ECO:0000259" key="6">
    <source>
        <dbReference type="Pfam" id="PF17100"/>
    </source>
</evidence>
<dbReference type="RefSeq" id="XP_022487072.1">
    <property type="nucleotide sequence ID" value="XM_022632978.1"/>
</dbReference>
<feature type="repeat" description="ANK" evidence="3">
    <location>
        <begin position="1258"/>
        <end position="1290"/>
    </location>
</feature>
<dbReference type="OrthoDB" id="163438at2759"/>
<protein>
    <submittedName>
        <fullName evidence="9">Uncharacterized protein</fullName>
    </submittedName>
</protein>
<dbReference type="Gene3D" id="3.40.50.300">
    <property type="entry name" value="P-loop containing nucleotide triphosphate hydrolases"/>
    <property type="match status" value="1"/>
</dbReference>
<dbReference type="Proteomes" id="UP000177622">
    <property type="component" value="Unassembled WGS sequence"/>
</dbReference>
<name>A0A1F5LEI7_PENAI</name>
<dbReference type="PROSITE" id="PS50088">
    <property type="entry name" value="ANK_REPEAT"/>
    <property type="match status" value="10"/>
</dbReference>
<dbReference type="InterPro" id="IPR002110">
    <property type="entry name" value="Ankyrin_rpt"/>
</dbReference>
<feature type="repeat" description="ANK" evidence="3">
    <location>
        <begin position="959"/>
        <end position="991"/>
    </location>
</feature>
<feature type="domain" description="GPI inositol-deacylase winged helix" evidence="7">
    <location>
        <begin position="743"/>
        <end position="824"/>
    </location>
</feature>
<feature type="repeat" description="ANK" evidence="3">
    <location>
        <begin position="1126"/>
        <end position="1158"/>
    </location>
</feature>
<evidence type="ECO:0000313" key="9">
    <source>
        <dbReference type="EMBL" id="OGE51628.1"/>
    </source>
</evidence>
<keyword evidence="4" id="KW-0175">Coiled coil</keyword>
<dbReference type="SUPFAM" id="SSF48403">
    <property type="entry name" value="Ankyrin repeat"/>
    <property type="match status" value="2"/>
</dbReference>
<accession>A0A1F5LEI7</accession>
<dbReference type="InterPro" id="IPR054471">
    <property type="entry name" value="GPIID_WHD"/>
</dbReference>
<keyword evidence="1" id="KW-0677">Repeat</keyword>
<keyword evidence="10" id="KW-1185">Reference proteome</keyword>
<dbReference type="Pfam" id="PF00023">
    <property type="entry name" value="Ank"/>
    <property type="match status" value="1"/>
</dbReference>
<dbReference type="PANTHER" id="PTHR24198:SF165">
    <property type="entry name" value="ANKYRIN REPEAT-CONTAINING PROTEIN-RELATED"/>
    <property type="match status" value="1"/>
</dbReference>
<dbReference type="STRING" id="1835702.A0A1F5LEI7"/>
<dbReference type="SMART" id="SM00248">
    <property type="entry name" value="ANK"/>
    <property type="match status" value="13"/>
</dbReference>
<feature type="domain" description="Nephrocystin 3-like N-terminal" evidence="8">
    <location>
        <begin position="448"/>
        <end position="619"/>
    </location>
</feature>
<reference evidence="9 10" key="1">
    <citation type="journal article" date="2016" name="Sci. Rep.">
        <title>Penicillium arizonense, a new, genome sequenced fungal species, reveals a high chemical diversity in secreted metabolites.</title>
        <authorList>
            <person name="Grijseels S."/>
            <person name="Nielsen J.C."/>
            <person name="Randelovic M."/>
            <person name="Nielsen J."/>
            <person name="Nielsen K.F."/>
            <person name="Workman M."/>
            <person name="Frisvad J.C."/>
        </authorList>
    </citation>
    <scope>NUCLEOTIDE SEQUENCE [LARGE SCALE GENOMIC DNA]</scope>
    <source>
        <strain evidence="9 10">CBS 141311</strain>
    </source>
</reference>
<evidence type="ECO:0000256" key="3">
    <source>
        <dbReference type="PROSITE-ProRule" id="PRU00023"/>
    </source>
</evidence>
<feature type="repeat" description="ANK" evidence="3">
    <location>
        <begin position="1192"/>
        <end position="1224"/>
    </location>
</feature>
<evidence type="ECO:0000313" key="10">
    <source>
        <dbReference type="Proteomes" id="UP000177622"/>
    </source>
</evidence>
<dbReference type="InterPro" id="IPR027417">
    <property type="entry name" value="P-loop_NTPase"/>
</dbReference>
<feature type="repeat" description="ANK" evidence="3">
    <location>
        <begin position="1159"/>
        <end position="1191"/>
    </location>
</feature>
<feature type="domain" description="NWD NACHT-NTPase N-terminal" evidence="6">
    <location>
        <begin position="161"/>
        <end position="366"/>
    </location>
</feature>
<evidence type="ECO:0000259" key="8">
    <source>
        <dbReference type="Pfam" id="PF24883"/>
    </source>
</evidence>
<dbReference type="EMBL" id="LXJU01000012">
    <property type="protein sequence ID" value="OGE51628.1"/>
    <property type="molecule type" value="Genomic_DNA"/>
</dbReference>
<feature type="repeat" description="ANK" evidence="3">
    <location>
        <begin position="1225"/>
        <end position="1257"/>
    </location>
</feature>
<evidence type="ECO:0000256" key="4">
    <source>
        <dbReference type="SAM" id="Coils"/>
    </source>
</evidence>
<evidence type="ECO:0000256" key="5">
    <source>
        <dbReference type="SAM" id="MobiDB-lite"/>
    </source>
</evidence>
<dbReference type="SUPFAM" id="SSF52540">
    <property type="entry name" value="P-loop containing nucleoside triphosphate hydrolases"/>
    <property type="match status" value="1"/>
</dbReference>
<dbReference type="Pfam" id="PF22939">
    <property type="entry name" value="WHD_GPIID"/>
    <property type="match status" value="1"/>
</dbReference>
<dbReference type="Pfam" id="PF24883">
    <property type="entry name" value="NPHP3_N"/>
    <property type="match status" value="1"/>
</dbReference>
<dbReference type="Pfam" id="PF12796">
    <property type="entry name" value="Ank_2"/>
    <property type="match status" value="3"/>
</dbReference>
<dbReference type="InterPro" id="IPR056884">
    <property type="entry name" value="NPHP3-like_N"/>
</dbReference>